<evidence type="ECO:0000313" key="7">
    <source>
        <dbReference type="EMBL" id="KAJ7376628.1"/>
    </source>
</evidence>
<evidence type="ECO:0000256" key="2">
    <source>
        <dbReference type="ARBA" id="ARBA00023157"/>
    </source>
</evidence>
<dbReference type="InterPro" id="IPR035914">
    <property type="entry name" value="Sperma_CUB_dom_sf"/>
</dbReference>
<evidence type="ECO:0000256" key="4">
    <source>
        <dbReference type="SAM" id="Phobius"/>
    </source>
</evidence>
<dbReference type="SMART" id="SM00042">
    <property type="entry name" value="CUB"/>
    <property type="match status" value="3"/>
</dbReference>
<feature type="domain" description="CUB" evidence="6">
    <location>
        <begin position="140"/>
        <end position="262"/>
    </location>
</feature>
<keyword evidence="4" id="KW-0812">Transmembrane</keyword>
<protein>
    <recommendedName>
        <fullName evidence="6">CUB domain-containing protein</fullName>
    </recommendedName>
</protein>
<feature type="chain" id="PRO_5040888325" description="CUB domain-containing protein" evidence="5">
    <location>
        <begin position="19"/>
        <end position="441"/>
    </location>
</feature>
<feature type="transmembrane region" description="Helical" evidence="4">
    <location>
        <begin position="382"/>
        <end position="403"/>
    </location>
</feature>
<organism evidence="7 8">
    <name type="scientific">Desmophyllum pertusum</name>
    <dbReference type="NCBI Taxonomy" id="174260"/>
    <lineage>
        <taxon>Eukaryota</taxon>
        <taxon>Metazoa</taxon>
        <taxon>Cnidaria</taxon>
        <taxon>Anthozoa</taxon>
        <taxon>Hexacorallia</taxon>
        <taxon>Scleractinia</taxon>
        <taxon>Caryophylliina</taxon>
        <taxon>Caryophylliidae</taxon>
        <taxon>Desmophyllum</taxon>
    </lineage>
</organism>
<gene>
    <name evidence="7" type="ORF">OS493_033506</name>
</gene>
<evidence type="ECO:0000256" key="5">
    <source>
        <dbReference type="SAM" id="SignalP"/>
    </source>
</evidence>
<keyword evidence="4" id="KW-0472">Membrane</keyword>
<dbReference type="InterPro" id="IPR000859">
    <property type="entry name" value="CUB_dom"/>
</dbReference>
<dbReference type="Proteomes" id="UP001163046">
    <property type="component" value="Unassembled WGS sequence"/>
</dbReference>
<evidence type="ECO:0000256" key="1">
    <source>
        <dbReference type="ARBA" id="ARBA00022737"/>
    </source>
</evidence>
<feature type="domain" description="CUB" evidence="6">
    <location>
        <begin position="271"/>
        <end position="379"/>
    </location>
</feature>
<dbReference type="EMBL" id="MU826394">
    <property type="protein sequence ID" value="KAJ7376628.1"/>
    <property type="molecule type" value="Genomic_DNA"/>
</dbReference>
<keyword evidence="1" id="KW-0677">Repeat</keyword>
<dbReference type="AlphaFoldDB" id="A0A9W9Z9N1"/>
<dbReference type="Gene3D" id="2.60.120.290">
    <property type="entry name" value="Spermadhesin, CUB domain"/>
    <property type="match status" value="3"/>
</dbReference>
<comment type="caution">
    <text evidence="7">The sequence shown here is derived from an EMBL/GenBank/DDBJ whole genome shotgun (WGS) entry which is preliminary data.</text>
</comment>
<evidence type="ECO:0000313" key="8">
    <source>
        <dbReference type="Proteomes" id="UP001163046"/>
    </source>
</evidence>
<keyword evidence="5" id="KW-0732">Signal</keyword>
<keyword evidence="4" id="KW-1133">Transmembrane helix</keyword>
<accession>A0A9W9Z9N1</accession>
<name>A0A9W9Z9N1_9CNID</name>
<proteinExistence type="predicted"/>
<dbReference type="PROSITE" id="PS01180">
    <property type="entry name" value="CUB"/>
    <property type="match status" value="3"/>
</dbReference>
<dbReference type="CDD" id="cd00041">
    <property type="entry name" value="CUB"/>
    <property type="match status" value="3"/>
</dbReference>
<keyword evidence="8" id="KW-1185">Reference proteome</keyword>
<feature type="domain" description="CUB" evidence="6">
    <location>
        <begin position="23"/>
        <end position="136"/>
    </location>
</feature>
<dbReference type="Pfam" id="PF00431">
    <property type="entry name" value="CUB"/>
    <property type="match status" value="3"/>
</dbReference>
<feature type="signal peptide" evidence="5">
    <location>
        <begin position="1"/>
        <end position="18"/>
    </location>
</feature>
<sequence length="441" mass="48989">MFRFCGFCMLLKALTTEAATGPCKTLILTRETGTLAYSVYPKNVTCITWIITVPAEHLVKLRIITFFYQSPSCKNSILQIHDGQNSSGDAFESLCGLGKNLATLFSSGRHLWVRLQASTNDTADLYAVFEAVNQSAVGSCRGPKDTVISLTSRTGRFFSPLFPNHFPEGTKCTWVIIAPEGHFVKLRIKSFSLDRSCLYSNLQIRDGQSSTSDSLNKLCGEKAAELSVFSSGRYLRIELHSLRIPVETPYYAAGFDAVYEAVKQLPALYSCTARTRSITLESQTGLLASYNYPLHYDDEIECTWRFDVDSNYKIQLSFDVFNLSLSPECSDDYVQVDNKRYCGSQKPAPITLDSSDMRVTFKSSGKTKYPGFKASYEAKRTAAAILTIVGICVGAALTTLCVVTKLCFWCCRSDDQAQLTFAQVTNAETEDTRIQEQDSTL</sequence>
<dbReference type="SUPFAM" id="SSF49854">
    <property type="entry name" value="Spermadhesin, CUB domain"/>
    <property type="match status" value="3"/>
</dbReference>
<evidence type="ECO:0000256" key="3">
    <source>
        <dbReference type="PROSITE-ProRule" id="PRU00059"/>
    </source>
</evidence>
<dbReference type="OrthoDB" id="9971251at2759"/>
<reference evidence="7" key="1">
    <citation type="submission" date="2023-01" db="EMBL/GenBank/DDBJ databases">
        <title>Genome assembly of the deep-sea coral Lophelia pertusa.</title>
        <authorList>
            <person name="Herrera S."/>
            <person name="Cordes E."/>
        </authorList>
    </citation>
    <scope>NUCLEOTIDE SEQUENCE</scope>
    <source>
        <strain evidence="7">USNM1676648</strain>
        <tissue evidence="7">Polyp</tissue>
    </source>
</reference>
<dbReference type="PANTHER" id="PTHR24251">
    <property type="entry name" value="OVOCHYMASE-RELATED"/>
    <property type="match status" value="1"/>
</dbReference>
<evidence type="ECO:0000259" key="6">
    <source>
        <dbReference type="PROSITE" id="PS01180"/>
    </source>
</evidence>
<dbReference type="PANTHER" id="PTHR24251:SF37">
    <property type="entry name" value="CUB DOMAIN-CONTAINING PROTEIN"/>
    <property type="match status" value="1"/>
</dbReference>
<comment type="caution">
    <text evidence="3">Lacks conserved residue(s) required for the propagation of feature annotation.</text>
</comment>
<keyword evidence="2" id="KW-1015">Disulfide bond</keyword>